<reference evidence="2 3" key="1">
    <citation type="journal article" date="2015" name="Genome Announc.">
        <title>Complete Genome Sequence of Methanosphaerula palustris E1-9CT, a Hydrogenotrophic Methanogen Isolated from a Minerotrophic Fen Peatland.</title>
        <authorList>
            <person name="Cadillo-Quiroz H."/>
            <person name="Browne P."/>
            <person name="Kyrpides N."/>
            <person name="Woyke T."/>
            <person name="Goodwin L."/>
            <person name="Detter C."/>
            <person name="Yavitt J.B."/>
            <person name="Zinder S.H."/>
        </authorList>
    </citation>
    <scope>NUCLEOTIDE SEQUENCE [LARGE SCALE GENOMIC DNA]</scope>
    <source>
        <strain evidence="3">ATCC BAA-1556 / DSM 19958 / E1-9c</strain>
    </source>
</reference>
<dbReference type="STRING" id="521011.Mpal_2287"/>
<protein>
    <submittedName>
        <fullName evidence="2">Uncharacterized protein</fullName>
    </submittedName>
</protein>
<evidence type="ECO:0000313" key="3">
    <source>
        <dbReference type="Proteomes" id="UP000002457"/>
    </source>
</evidence>
<name>B8GE72_METPE</name>
<gene>
    <name evidence="2" type="ordered locus">Mpal_2287</name>
</gene>
<feature type="transmembrane region" description="Helical" evidence="1">
    <location>
        <begin position="24"/>
        <end position="46"/>
    </location>
</feature>
<accession>B8GE72</accession>
<keyword evidence="1" id="KW-0472">Membrane</keyword>
<dbReference type="EMBL" id="CP001338">
    <property type="protein sequence ID" value="ACL17573.1"/>
    <property type="molecule type" value="Genomic_DNA"/>
</dbReference>
<keyword evidence="3" id="KW-1185">Reference proteome</keyword>
<proteinExistence type="predicted"/>
<evidence type="ECO:0000313" key="2">
    <source>
        <dbReference type="EMBL" id="ACL17573.1"/>
    </source>
</evidence>
<dbReference type="AlphaFoldDB" id="B8GE72"/>
<dbReference type="KEGG" id="mpl:Mpal_2287"/>
<dbReference type="Proteomes" id="UP000002457">
    <property type="component" value="Chromosome"/>
</dbReference>
<keyword evidence="1" id="KW-0812">Transmembrane</keyword>
<sequence length="56" mass="5675">MSSACNDWPEMVCGLLYGVPATTLGATVVIAGTSIVGTVVVFTGAGRVGSMSARRR</sequence>
<organism evidence="2 3">
    <name type="scientific">Methanosphaerula palustris (strain ATCC BAA-1556 / DSM 19958 / E1-9c)</name>
    <dbReference type="NCBI Taxonomy" id="521011"/>
    <lineage>
        <taxon>Archaea</taxon>
        <taxon>Methanobacteriati</taxon>
        <taxon>Methanobacteriota</taxon>
        <taxon>Stenosarchaea group</taxon>
        <taxon>Methanomicrobia</taxon>
        <taxon>Methanomicrobiales</taxon>
        <taxon>Methanoregulaceae</taxon>
        <taxon>Methanosphaerula</taxon>
    </lineage>
</organism>
<dbReference type="HOGENOM" id="CLU_3003180_0_0_2"/>
<keyword evidence="1" id="KW-1133">Transmembrane helix</keyword>
<evidence type="ECO:0000256" key="1">
    <source>
        <dbReference type="SAM" id="Phobius"/>
    </source>
</evidence>